<evidence type="ECO:0000256" key="2">
    <source>
        <dbReference type="ARBA" id="ARBA00004651"/>
    </source>
</evidence>
<reference evidence="20 21" key="1">
    <citation type="submission" date="2018-07" db="EMBL/GenBank/DDBJ databases">
        <title>GABA Modulating Bacteria of the Human Gut Microbiota.</title>
        <authorList>
            <person name="Strandwitz P."/>
            <person name="Kim K.H."/>
            <person name="Terekhova D."/>
            <person name="Liu J.K."/>
            <person name="Sharma A."/>
            <person name="Levering J."/>
            <person name="Mcdonald D."/>
            <person name="Dietrich D."/>
            <person name="Ramadhar T.R."/>
            <person name="Lekbua A."/>
            <person name="Mroue N."/>
            <person name="Liston C."/>
            <person name="Stewart E.J."/>
            <person name="Dubin M.J."/>
            <person name="Zengler K."/>
            <person name="Knight R."/>
            <person name="Gilbert J.A."/>
            <person name="Clardy J."/>
            <person name="Lewis K."/>
        </authorList>
    </citation>
    <scope>NUCLEOTIDE SEQUENCE [LARGE SCALE GENOMIC DNA]</scope>
    <source>
        <strain evidence="20 21">KLE1738</strain>
    </source>
</reference>
<evidence type="ECO:0000256" key="16">
    <source>
        <dbReference type="ARBA" id="ARBA00023209"/>
    </source>
</evidence>
<dbReference type="UniPathway" id="UPA00557">
    <property type="reaction ID" value="UER00614"/>
</dbReference>
<feature type="transmembrane region" description="Helical" evidence="19">
    <location>
        <begin position="171"/>
        <end position="190"/>
    </location>
</feature>
<dbReference type="GO" id="GO:0016024">
    <property type="term" value="P:CDP-diacylglycerol biosynthetic process"/>
    <property type="evidence" value="ECO:0007669"/>
    <property type="project" value="UniProtKB-UniPathway"/>
</dbReference>
<evidence type="ECO:0000256" key="11">
    <source>
        <dbReference type="ARBA" id="ARBA00022692"/>
    </source>
</evidence>
<keyword evidence="16" id="KW-0594">Phospholipid biosynthesis</keyword>
<keyword evidence="21" id="KW-1185">Reference proteome</keyword>
<keyword evidence="9" id="KW-0444">Lipid biosynthesis</keyword>
<dbReference type="GO" id="GO:0004605">
    <property type="term" value="F:phosphatidate cytidylyltransferase activity"/>
    <property type="evidence" value="ECO:0007669"/>
    <property type="project" value="UniProtKB-EC"/>
</dbReference>
<feature type="transmembrane region" description="Helical" evidence="19">
    <location>
        <begin position="101"/>
        <end position="121"/>
    </location>
</feature>
<dbReference type="InterPro" id="IPR000374">
    <property type="entry name" value="PC_trans"/>
</dbReference>
<evidence type="ECO:0000256" key="4">
    <source>
        <dbReference type="ARBA" id="ARBA00005189"/>
    </source>
</evidence>
<evidence type="ECO:0000313" key="20">
    <source>
        <dbReference type="EMBL" id="RFT05834.1"/>
    </source>
</evidence>
<gene>
    <name evidence="20" type="ORF">DV520_10645</name>
</gene>
<dbReference type="Pfam" id="PF01148">
    <property type="entry name" value="CTP_transf_1"/>
    <property type="match status" value="1"/>
</dbReference>
<dbReference type="PANTHER" id="PTHR46382:SF1">
    <property type="entry name" value="PHOSPHATIDATE CYTIDYLYLTRANSFERASE"/>
    <property type="match status" value="1"/>
</dbReference>
<name>A0A3E2B1G9_9FIRM</name>
<feature type="transmembrane region" description="Helical" evidence="19">
    <location>
        <begin position="127"/>
        <end position="150"/>
    </location>
</feature>
<comment type="pathway">
    <text evidence="3 18">Phospholipid metabolism; CDP-diacylglycerol biosynthesis; CDP-diacylglycerol from sn-glycerol 3-phosphate: step 3/3.</text>
</comment>
<keyword evidence="8" id="KW-1003">Cell membrane</keyword>
<feature type="transmembrane region" description="Helical" evidence="19">
    <location>
        <begin position="71"/>
        <end position="89"/>
    </location>
</feature>
<dbReference type="OrthoDB" id="9799199at2"/>
<evidence type="ECO:0000256" key="19">
    <source>
        <dbReference type="SAM" id="Phobius"/>
    </source>
</evidence>
<evidence type="ECO:0000256" key="12">
    <source>
        <dbReference type="ARBA" id="ARBA00022695"/>
    </source>
</evidence>
<comment type="similarity">
    <text evidence="5 18">Belongs to the CDS family.</text>
</comment>
<accession>A0A3E2B1G9</accession>
<evidence type="ECO:0000256" key="8">
    <source>
        <dbReference type="ARBA" id="ARBA00022475"/>
    </source>
</evidence>
<keyword evidence="13 19" id="KW-1133">Transmembrane helix</keyword>
<feature type="transmembrane region" description="Helical" evidence="19">
    <location>
        <begin position="196"/>
        <end position="217"/>
    </location>
</feature>
<dbReference type="GO" id="GO:0005886">
    <property type="term" value="C:plasma membrane"/>
    <property type="evidence" value="ECO:0007669"/>
    <property type="project" value="UniProtKB-SubCell"/>
</dbReference>
<keyword evidence="17" id="KW-1208">Phospholipid metabolism</keyword>
<evidence type="ECO:0000256" key="3">
    <source>
        <dbReference type="ARBA" id="ARBA00005119"/>
    </source>
</evidence>
<organism evidence="20 21">
    <name type="scientific">Evtepia gabavorous</name>
    <dbReference type="NCBI Taxonomy" id="2211183"/>
    <lineage>
        <taxon>Bacteria</taxon>
        <taxon>Bacillati</taxon>
        <taxon>Bacillota</taxon>
        <taxon>Clostridia</taxon>
        <taxon>Eubacteriales</taxon>
        <taxon>Evtepia</taxon>
    </lineage>
</organism>
<sequence length="269" mass="29202">MVACVGVPVILVVLYVLPAPFTPALIAVLSAVGTYEALHAIGMNHPRIALYTAIVALAIPFWVYFGEPRQWGLLVLLVYLLAVFLEAFASHLRVKMDRVGAGFFFAFVISYCLSSVVRVGALELRTSYIFLPILIPFVVDAGAMLVGMFLGKHPLTPHLSPKKTVEGSVGGLVVGVVIAILYGVVFHFITKVEVNYYFLAVYGILGGVITQVGDLAFSYVKRNRKIKDFGHVFPGHGGVLDRFDSVIFCAPLMELLILWLPAFSKGAGA</sequence>
<evidence type="ECO:0000256" key="9">
    <source>
        <dbReference type="ARBA" id="ARBA00022516"/>
    </source>
</evidence>
<comment type="catalytic activity">
    <reaction evidence="1 18">
        <text>a 1,2-diacyl-sn-glycero-3-phosphate + CTP + H(+) = a CDP-1,2-diacyl-sn-glycerol + diphosphate</text>
        <dbReference type="Rhea" id="RHEA:16229"/>
        <dbReference type="ChEBI" id="CHEBI:15378"/>
        <dbReference type="ChEBI" id="CHEBI:33019"/>
        <dbReference type="ChEBI" id="CHEBI:37563"/>
        <dbReference type="ChEBI" id="CHEBI:58332"/>
        <dbReference type="ChEBI" id="CHEBI:58608"/>
        <dbReference type="EC" id="2.7.7.41"/>
    </reaction>
</comment>
<keyword evidence="14" id="KW-0443">Lipid metabolism</keyword>
<feature type="transmembrane region" description="Helical" evidence="19">
    <location>
        <begin position="48"/>
        <end position="65"/>
    </location>
</feature>
<dbReference type="Proteomes" id="UP000260649">
    <property type="component" value="Unassembled WGS sequence"/>
</dbReference>
<evidence type="ECO:0000256" key="18">
    <source>
        <dbReference type="RuleBase" id="RU003938"/>
    </source>
</evidence>
<evidence type="ECO:0000256" key="1">
    <source>
        <dbReference type="ARBA" id="ARBA00001698"/>
    </source>
</evidence>
<evidence type="ECO:0000256" key="6">
    <source>
        <dbReference type="ARBA" id="ARBA00012487"/>
    </source>
</evidence>
<evidence type="ECO:0000256" key="15">
    <source>
        <dbReference type="ARBA" id="ARBA00023136"/>
    </source>
</evidence>
<comment type="subcellular location">
    <subcellularLocation>
        <location evidence="2">Cell membrane</location>
        <topology evidence="2">Multi-pass membrane protein</topology>
    </subcellularLocation>
</comment>
<comment type="pathway">
    <text evidence="4">Lipid metabolism.</text>
</comment>
<feature type="transmembrane region" description="Helical" evidence="19">
    <location>
        <begin position="12"/>
        <end position="36"/>
    </location>
</feature>
<keyword evidence="10 18" id="KW-0808">Transferase</keyword>
<evidence type="ECO:0000256" key="17">
    <source>
        <dbReference type="ARBA" id="ARBA00023264"/>
    </source>
</evidence>
<keyword evidence="15 19" id="KW-0472">Membrane</keyword>
<evidence type="ECO:0000313" key="21">
    <source>
        <dbReference type="Proteomes" id="UP000260649"/>
    </source>
</evidence>
<evidence type="ECO:0000256" key="13">
    <source>
        <dbReference type="ARBA" id="ARBA00022989"/>
    </source>
</evidence>
<dbReference type="EMBL" id="QQRQ01000026">
    <property type="protein sequence ID" value="RFT05834.1"/>
    <property type="molecule type" value="Genomic_DNA"/>
</dbReference>
<proteinExistence type="inferred from homology"/>
<protein>
    <recommendedName>
        <fullName evidence="7 18">Phosphatidate cytidylyltransferase</fullName>
        <ecNumber evidence="6 18">2.7.7.41</ecNumber>
    </recommendedName>
</protein>
<keyword evidence="12 18" id="KW-0548">Nucleotidyltransferase</keyword>
<dbReference type="PANTHER" id="PTHR46382">
    <property type="entry name" value="PHOSPHATIDATE CYTIDYLYLTRANSFERASE"/>
    <property type="match status" value="1"/>
</dbReference>
<dbReference type="AlphaFoldDB" id="A0A3E2B1G9"/>
<dbReference type="PROSITE" id="PS01315">
    <property type="entry name" value="CDS"/>
    <property type="match status" value="1"/>
</dbReference>
<evidence type="ECO:0000256" key="10">
    <source>
        <dbReference type="ARBA" id="ARBA00022679"/>
    </source>
</evidence>
<evidence type="ECO:0000256" key="5">
    <source>
        <dbReference type="ARBA" id="ARBA00010185"/>
    </source>
</evidence>
<evidence type="ECO:0000256" key="14">
    <source>
        <dbReference type="ARBA" id="ARBA00023098"/>
    </source>
</evidence>
<evidence type="ECO:0000256" key="7">
    <source>
        <dbReference type="ARBA" id="ARBA00019373"/>
    </source>
</evidence>
<keyword evidence="11 18" id="KW-0812">Transmembrane</keyword>
<dbReference type="EC" id="2.7.7.41" evidence="6 18"/>
<comment type="caution">
    <text evidence="20">The sequence shown here is derived from an EMBL/GenBank/DDBJ whole genome shotgun (WGS) entry which is preliminary data.</text>
</comment>